<reference evidence="1" key="1">
    <citation type="submission" date="2021-03" db="EMBL/GenBank/DDBJ databases">
        <title>Evolutionary priming and transition to the ectomycorrhizal habit in an iconic lineage of mushroom-forming fungi: is preadaptation a requirement?</title>
        <authorList>
            <consortium name="DOE Joint Genome Institute"/>
            <person name="Looney B.P."/>
            <person name="Miyauchi S."/>
            <person name="Morin E."/>
            <person name="Drula E."/>
            <person name="Courty P.E."/>
            <person name="Chicoki N."/>
            <person name="Fauchery L."/>
            <person name="Kohler A."/>
            <person name="Kuo A."/>
            <person name="LaButti K."/>
            <person name="Pangilinan J."/>
            <person name="Lipzen A."/>
            <person name="Riley R."/>
            <person name="Andreopoulos W."/>
            <person name="He G."/>
            <person name="Johnson J."/>
            <person name="Barry K.W."/>
            <person name="Grigoriev I.V."/>
            <person name="Nagy L."/>
            <person name="Hibbett D."/>
            <person name="Henrissat B."/>
            <person name="Matheny P.B."/>
            <person name="Labbe J."/>
            <person name="Martin A.F."/>
        </authorList>
    </citation>
    <scope>NUCLEOTIDE SEQUENCE</scope>
    <source>
        <strain evidence="1">BPL698</strain>
    </source>
</reference>
<protein>
    <submittedName>
        <fullName evidence="1">Uncharacterized protein</fullName>
    </submittedName>
</protein>
<dbReference type="EMBL" id="JAGFNK010000091">
    <property type="protein sequence ID" value="KAI9508427.1"/>
    <property type="molecule type" value="Genomic_DNA"/>
</dbReference>
<proteinExistence type="predicted"/>
<evidence type="ECO:0000313" key="2">
    <source>
        <dbReference type="Proteomes" id="UP001207468"/>
    </source>
</evidence>
<name>A0ACC0UC55_9AGAM</name>
<keyword evidence="2" id="KW-1185">Reference proteome</keyword>
<sequence>MRMNDADVKTFTRGQWVSHVFCFSPFPRFSLSPLRFFIFSPLLAHPNLFSHSDGAVWTTLIPKTSLALFSPCARVFSFRSPLFYRLFFLLDFSLIHSILEYSITCNTFDLACATFKRRTLHFSLLSYFIVFTAFSTACAILARRSDQCSKLPPQAMLKSPNSTPGCQESHIFPRTRFLSVRLCA</sequence>
<dbReference type="Proteomes" id="UP001207468">
    <property type="component" value="Unassembled WGS sequence"/>
</dbReference>
<accession>A0ACC0UC55</accession>
<gene>
    <name evidence="1" type="ORF">F5148DRAFT_908390</name>
</gene>
<comment type="caution">
    <text evidence="1">The sequence shown here is derived from an EMBL/GenBank/DDBJ whole genome shotgun (WGS) entry which is preliminary data.</text>
</comment>
<organism evidence="1 2">
    <name type="scientific">Russula earlei</name>
    <dbReference type="NCBI Taxonomy" id="71964"/>
    <lineage>
        <taxon>Eukaryota</taxon>
        <taxon>Fungi</taxon>
        <taxon>Dikarya</taxon>
        <taxon>Basidiomycota</taxon>
        <taxon>Agaricomycotina</taxon>
        <taxon>Agaricomycetes</taxon>
        <taxon>Russulales</taxon>
        <taxon>Russulaceae</taxon>
        <taxon>Russula</taxon>
    </lineage>
</organism>
<evidence type="ECO:0000313" key="1">
    <source>
        <dbReference type="EMBL" id="KAI9508427.1"/>
    </source>
</evidence>